<dbReference type="InterPro" id="IPR015914">
    <property type="entry name" value="PAPs_N"/>
</dbReference>
<dbReference type="InterPro" id="IPR029052">
    <property type="entry name" value="Metallo-depent_PP-like"/>
</dbReference>
<proteinExistence type="predicted"/>
<dbReference type="SUPFAM" id="SSF49363">
    <property type="entry name" value="Purple acid phosphatase, N-terminal domain"/>
    <property type="match status" value="1"/>
</dbReference>
<dbReference type="Pfam" id="PF00149">
    <property type="entry name" value="Metallophos"/>
    <property type="match status" value="1"/>
</dbReference>
<feature type="signal peptide" evidence="2">
    <location>
        <begin position="1"/>
        <end position="29"/>
    </location>
</feature>
<protein>
    <submittedName>
        <fullName evidence="5">Alkaline phosphatase</fullName>
        <ecNumber evidence="5">3.1.3.1</ecNumber>
    </submittedName>
</protein>
<gene>
    <name evidence="5" type="primary">phoA</name>
    <name evidence="5" type="ORF">Pla108_04510</name>
</gene>
<evidence type="ECO:0000313" key="6">
    <source>
        <dbReference type="Proteomes" id="UP000317421"/>
    </source>
</evidence>
<dbReference type="SUPFAM" id="SSF56300">
    <property type="entry name" value="Metallo-dependent phosphatases"/>
    <property type="match status" value="1"/>
</dbReference>
<dbReference type="GO" id="GO:0004035">
    <property type="term" value="F:alkaline phosphatase activity"/>
    <property type="evidence" value="ECO:0007669"/>
    <property type="project" value="UniProtKB-EC"/>
</dbReference>
<name>A0A5C6AKH0_9BACT</name>
<dbReference type="OrthoDB" id="9809781at2"/>
<evidence type="ECO:0000259" key="3">
    <source>
        <dbReference type="Pfam" id="PF00149"/>
    </source>
</evidence>
<dbReference type="Proteomes" id="UP000317421">
    <property type="component" value="Unassembled WGS sequence"/>
</dbReference>
<dbReference type="Pfam" id="PF16656">
    <property type="entry name" value="Pur_ac_phosph_N"/>
    <property type="match status" value="1"/>
</dbReference>
<evidence type="ECO:0000313" key="5">
    <source>
        <dbReference type="EMBL" id="TWT99511.1"/>
    </source>
</evidence>
<dbReference type="EC" id="3.1.3.1" evidence="5"/>
<reference evidence="5 6" key="1">
    <citation type="submission" date="2019-02" db="EMBL/GenBank/DDBJ databases">
        <title>Deep-cultivation of Planctomycetes and their phenomic and genomic characterization uncovers novel biology.</title>
        <authorList>
            <person name="Wiegand S."/>
            <person name="Jogler M."/>
            <person name="Boedeker C."/>
            <person name="Pinto D."/>
            <person name="Vollmers J."/>
            <person name="Rivas-Marin E."/>
            <person name="Kohn T."/>
            <person name="Peeters S.H."/>
            <person name="Heuer A."/>
            <person name="Rast P."/>
            <person name="Oberbeckmann S."/>
            <person name="Bunk B."/>
            <person name="Jeske O."/>
            <person name="Meyerdierks A."/>
            <person name="Storesund J.E."/>
            <person name="Kallscheuer N."/>
            <person name="Luecker S."/>
            <person name="Lage O.M."/>
            <person name="Pohl T."/>
            <person name="Merkel B.J."/>
            <person name="Hornburger P."/>
            <person name="Mueller R.-W."/>
            <person name="Bruemmer F."/>
            <person name="Labrenz M."/>
            <person name="Spormann A.M."/>
            <person name="Op Den Camp H."/>
            <person name="Overmann J."/>
            <person name="Amann R."/>
            <person name="Jetten M.S.M."/>
            <person name="Mascher T."/>
            <person name="Medema M.H."/>
            <person name="Devos D.P."/>
            <person name="Kaster A.-K."/>
            <person name="Ovreas L."/>
            <person name="Rohde M."/>
            <person name="Galperin M.Y."/>
            <person name="Jogler C."/>
        </authorList>
    </citation>
    <scope>NUCLEOTIDE SEQUENCE [LARGE SCALE GENOMIC DNA]</scope>
    <source>
        <strain evidence="5 6">Pla108</strain>
    </source>
</reference>
<dbReference type="PANTHER" id="PTHR22953:SF153">
    <property type="entry name" value="PURPLE ACID PHOSPHATASE"/>
    <property type="match status" value="1"/>
</dbReference>
<dbReference type="InterPro" id="IPR039331">
    <property type="entry name" value="PAPs-like"/>
</dbReference>
<dbReference type="Gene3D" id="3.60.21.10">
    <property type="match status" value="1"/>
</dbReference>
<sequence precursor="true">MSLSPIFRSFSIDLLAVLVIAGAGSIASAHPDHDAKPRAYDLADHFRPTPIPDRVVLTWSDDPATTIDITYRTAPGVEPTLCQWVEASRILGDHASGAVPESEQTEGTSEPFTSDRGDCLMHSIALRKLAPETRYAYRVGDGVNWSEWHHYTTASRDAKPFEFLYFGDAQNAVRALWSRVRREAHADAPRAAFALHAGDLINASNADTEWGEWHGAAGWLNATVPTVATPGNHEYFIRKLQLTVSDHWRPQFSFPLNGPEGLEETCYWFDYQGTRFISLNSNEKQEEQAEWLDRTLSDLPPARWTIVTFHHPIFAAAKNRDNSTLRELWKPIFDKHQVDLALTGHDHAYARSGLGGPGDQMVGAENAGEGVSTKEGKTVYVVSVSGPKSYPLGQAWDEPRSGSGIQLYQVISVDTGSIRYRAFCASGELYDAFTIEKDVDGAVELIEQAPETPEIRK</sequence>
<dbReference type="Gene3D" id="2.60.40.380">
    <property type="entry name" value="Purple acid phosphatase-like, N-terminal"/>
    <property type="match status" value="1"/>
</dbReference>
<dbReference type="GO" id="GO:0003993">
    <property type="term" value="F:acid phosphatase activity"/>
    <property type="evidence" value="ECO:0007669"/>
    <property type="project" value="InterPro"/>
</dbReference>
<dbReference type="PANTHER" id="PTHR22953">
    <property type="entry name" value="ACID PHOSPHATASE RELATED"/>
    <property type="match status" value="1"/>
</dbReference>
<feature type="domain" description="Purple acid phosphatase N-terminal" evidence="4">
    <location>
        <begin position="52"/>
        <end position="153"/>
    </location>
</feature>
<evidence type="ECO:0000259" key="4">
    <source>
        <dbReference type="Pfam" id="PF16656"/>
    </source>
</evidence>
<comment type="caution">
    <text evidence="5">The sequence shown here is derived from an EMBL/GenBank/DDBJ whole genome shotgun (WGS) entry which is preliminary data.</text>
</comment>
<keyword evidence="6" id="KW-1185">Reference proteome</keyword>
<dbReference type="InterPro" id="IPR004843">
    <property type="entry name" value="Calcineurin-like_PHP"/>
</dbReference>
<organism evidence="5 6">
    <name type="scientific">Botrimarina colliarenosi</name>
    <dbReference type="NCBI Taxonomy" id="2528001"/>
    <lineage>
        <taxon>Bacteria</taxon>
        <taxon>Pseudomonadati</taxon>
        <taxon>Planctomycetota</taxon>
        <taxon>Planctomycetia</taxon>
        <taxon>Pirellulales</taxon>
        <taxon>Lacipirellulaceae</taxon>
        <taxon>Botrimarina</taxon>
    </lineage>
</organism>
<dbReference type="GO" id="GO:0046872">
    <property type="term" value="F:metal ion binding"/>
    <property type="evidence" value="ECO:0007669"/>
    <property type="project" value="InterPro"/>
</dbReference>
<accession>A0A5C6AKH0</accession>
<keyword evidence="1 2" id="KW-0732">Signal</keyword>
<feature type="chain" id="PRO_5023137163" evidence="2">
    <location>
        <begin position="30"/>
        <end position="457"/>
    </location>
</feature>
<dbReference type="RefSeq" id="WP_146442351.1">
    <property type="nucleotide sequence ID" value="NZ_SJPR01000001.1"/>
</dbReference>
<dbReference type="InterPro" id="IPR008963">
    <property type="entry name" value="Purple_acid_Pase-like_N"/>
</dbReference>
<evidence type="ECO:0000256" key="1">
    <source>
        <dbReference type="ARBA" id="ARBA00022729"/>
    </source>
</evidence>
<dbReference type="AlphaFoldDB" id="A0A5C6AKH0"/>
<dbReference type="EMBL" id="SJPR01000001">
    <property type="protein sequence ID" value="TWT99511.1"/>
    <property type="molecule type" value="Genomic_DNA"/>
</dbReference>
<feature type="domain" description="Calcineurin-like phosphoesterase" evidence="3">
    <location>
        <begin position="171"/>
        <end position="349"/>
    </location>
</feature>
<evidence type="ECO:0000256" key="2">
    <source>
        <dbReference type="SAM" id="SignalP"/>
    </source>
</evidence>
<keyword evidence="5" id="KW-0378">Hydrolase</keyword>